<dbReference type="Proteomes" id="UP000249341">
    <property type="component" value="Unassembled WGS sequence"/>
</dbReference>
<gene>
    <name evidence="1" type="ORF">B0I29_12981</name>
</gene>
<evidence type="ECO:0000313" key="2">
    <source>
        <dbReference type="Proteomes" id="UP000249341"/>
    </source>
</evidence>
<comment type="caution">
    <text evidence="1">The sequence shown here is derived from an EMBL/GenBank/DDBJ whole genome shotgun (WGS) entry which is preliminary data.</text>
</comment>
<dbReference type="AlphaFoldDB" id="A0A327YWX6"/>
<proteinExistence type="predicted"/>
<evidence type="ECO:0008006" key="3">
    <source>
        <dbReference type="Google" id="ProtNLM"/>
    </source>
</evidence>
<protein>
    <recommendedName>
        <fullName evidence="3">Muconolactone delta-isomerase</fullName>
    </recommendedName>
</protein>
<organism evidence="1 2">
    <name type="scientific">Actinoplanes lutulentus</name>
    <dbReference type="NCBI Taxonomy" id="1287878"/>
    <lineage>
        <taxon>Bacteria</taxon>
        <taxon>Bacillati</taxon>
        <taxon>Actinomycetota</taxon>
        <taxon>Actinomycetes</taxon>
        <taxon>Micromonosporales</taxon>
        <taxon>Micromonosporaceae</taxon>
        <taxon>Actinoplanes</taxon>
    </lineage>
</organism>
<accession>A0A327YWX6</accession>
<reference evidence="1 2" key="1">
    <citation type="submission" date="2018-06" db="EMBL/GenBank/DDBJ databases">
        <title>Genomic Encyclopedia of Type Strains, Phase III (KMG-III): the genomes of soil and plant-associated and newly described type strains.</title>
        <authorList>
            <person name="Whitman W."/>
        </authorList>
    </citation>
    <scope>NUCLEOTIDE SEQUENCE [LARGE SCALE GENOMIC DNA]</scope>
    <source>
        <strain evidence="1 2">CGMCC 4.7090</strain>
    </source>
</reference>
<dbReference type="EMBL" id="QLMJ01000029">
    <property type="protein sequence ID" value="RAK26045.1"/>
    <property type="molecule type" value="Genomic_DNA"/>
</dbReference>
<keyword evidence="2" id="KW-1185">Reference proteome</keyword>
<sequence>MYFHVTAALADPASMRTVDAAGPSWRELQDERVIINAWRRADGQAFYLIVEAGDDGEAQRSMSRLPWVLDGRVTLSMVAVDPI</sequence>
<dbReference type="Gene3D" id="3.30.70.1060">
    <property type="entry name" value="Dimeric alpha+beta barrel"/>
    <property type="match status" value="1"/>
</dbReference>
<name>A0A327YWX6_9ACTN</name>
<evidence type="ECO:0000313" key="1">
    <source>
        <dbReference type="EMBL" id="RAK26045.1"/>
    </source>
</evidence>